<evidence type="ECO:0000313" key="1">
    <source>
        <dbReference type="EMBL" id="KAJ6635445.1"/>
    </source>
</evidence>
<dbReference type="EMBL" id="WJQU01000004">
    <property type="protein sequence ID" value="KAJ6635445.1"/>
    <property type="molecule type" value="Genomic_DNA"/>
</dbReference>
<organism evidence="1 2">
    <name type="scientific">Pseudolycoriella hygida</name>
    <dbReference type="NCBI Taxonomy" id="35572"/>
    <lineage>
        <taxon>Eukaryota</taxon>
        <taxon>Metazoa</taxon>
        <taxon>Ecdysozoa</taxon>
        <taxon>Arthropoda</taxon>
        <taxon>Hexapoda</taxon>
        <taxon>Insecta</taxon>
        <taxon>Pterygota</taxon>
        <taxon>Neoptera</taxon>
        <taxon>Endopterygota</taxon>
        <taxon>Diptera</taxon>
        <taxon>Nematocera</taxon>
        <taxon>Sciaroidea</taxon>
        <taxon>Sciaridae</taxon>
        <taxon>Pseudolycoriella</taxon>
    </lineage>
</organism>
<keyword evidence="2" id="KW-1185">Reference proteome</keyword>
<evidence type="ECO:0000313" key="2">
    <source>
        <dbReference type="Proteomes" id="UP001151699"/>
    </source>
</evidence>
<sequence>MKTPQEHVADGIDLSNNYANDSDQRKLYTKYLNNHKINNNCASDCDEDPKVNVTDLAKETKIKLNFSVDRILGNNHGDCHSNSCLNSDKSIDRNLMFEDKFTPNCLDCGTVTNIPPPVNSPYFSVPFSMAALLNLNKSIVRPMPVRYMTRSPTVMDQNKI</sequence>
<accession>A0A9Q0MQR2</accession>
<dbReference type="AlphaFoldDB" id="A0A9Q0MQR2"/>
<reference evidence="1" key="1">
    <citation type="submission" date="2022-07" db="EMBL/GenBank/DDBJ databases">
        <authorList>
            <person name="Trinca V."/>
            <person name="Uliana J.V.C."/>
            <person name="Torres T.T."/>
            <person name="Ward R.J."/>
            <person name="Monesi N."/>
        </authorList>
    </citation>
    <scope>NUCLEOTIDE SEQUENCE</scope>
    <source>
        <strain evidence="1">HSMRA1968</strain>
        <tissue evidence="1">Whole embryos</tissue>
    </source>
</reference>
<comment type="caution">
    <text evidence="1">The sequence shown here is derived from an EMBL/GenBank/DDBJ whole genome shotgun (WGS) entry which is preliminary data.</text>
</comment>
<protein>
    <submittedName>
        <fullName evidence="1">Uncharacterized protein</fullName>
    </submittedName>
</protein>
<name>A0A9Q0MQR2_9DIPT</name>
<dbReference type="Proteomes" id="UP001151699">
    <property type="component" value="Chromosome C"/>
</dbReference>
<gene>
    <name evidence="1" type="ORF">Bhyg_14031</name>
</gene>
<proteinExistence type="predicted"/>
<dbReference type="OrthoDB" id="6159439at2759"/>